<accession>A0ABS8WIQ8</accession>
<comment type="caution">
    <text evidence="1">The sequence shown here is derived from an EMBL/GenBank/DDBJ whole genome shotgun (WGS) entry which is preliminary data.</text>
</comment>
<evidence type="ECO:0000313" key="1">
    <source>
        <dbReference type="EMBL" id="MCE3049972.1"/>
    </source>
</evidence>
<sequence>TTQNIEGDCEPRLKTENIGTYEDQRDETPCFFASTGGMQTRFTNGLSPSRHERTFTHRLRSVRGGCQTPNSSILEKWQTLKFKSPPLDIATRKA</sequence>
<feature type="non-terminal residue" evidence="1">
    <location>
        <position position="94"/>
    </location>
</feature>
<name>A0ABS8WIQ8_DATST</name>
<reference evidence="1 2" key="1">
    <citation type="journal article" date="2021" name="BMC Genomics">
        <title>Datura genome reveals duplications of psychoactive alkaloid biosynthetic genes and high mutation rate following tissue culture.</title>
        <authorList>
            <person name="Rajewski A."/>
            <person name="Carter-House D."/>
            <person name="Stajich J."/>
            <person name="Litt A."/>
        </authorList>
    </citation>
    <scope>NUCLEOTIDE SEQUENCE [LARGE SCALE GENOMIC DNA]</scope>
    <source>
        <strain evidence="1">AR-01</strain>
    </source>
</reference>
<proteinExistence type="predicted"/>
<protein>
    <submittedName>
        <fullName evidence="1">Uncharacterized protein</fullName>
    </submittedName>
</protein>
<feature type="non-terminal residue" evidence="1">
    <location>
        <position position="1"/>
    </location>
</feature>
<dbReference type="Proteomes" id="UP000823775">
    <property type="component" value="Unassembled WGS sequence"/>
</dbReference>
<organism evidence="1 2">
    <name type="scientific">Datura stramonium</name>
    <name type="common">Jimsonweed</name>
    <name type="synonym">Common thornapple</name>
    <dbReference type="NCBI Taxonomy" id="4076"/>
    <lineage>
        <taxon>Eukaryota</taxon>
        <taxon>Viridiplantae</taxon>
        <taxon>Streptophyta</taxon>
        <taxon>Embryophyta</taxon>
        <taxon>Tracheophyta</taxon>
        <taxon>Spermatophyta</taxon>
        <taxon>Magnoliopsida</taxon>
        <taxon>eudicotyledons</taxon>
        <taxon>Gunneridae</taxon>
        <taxon>Pentapetalae</taxon>
        <taxon>asterids</taxon>
        <taxon>lamiids</taxon>
        <taxon>Solanales</taxon>
        <taxon>Solanaceae</taxon>
        <taxon>Solanoideae</taxon>
        <taxon>Datureae</taxon>
        <taxon>Datura</taxon>
    </lineage>
</organism>
<dbReference type="EMBL" id="JACEIK010007267">
    <property type="protein sequence ID" value="MCE3049972.1"/>
    <property type="molecule type" value="Genomic_DNA"/>
</dbReference>
<evidence type="ECO:0000313" key="2">
    <source>
        <dbReference type="Proteomes" id="UP000823775"/>
    </source>
</evidence>
<keyword evidence="2" id="KW-1185">Reference proteome</keyword>
<gene>
    <name evidence="1" type="ORF">HAX54_046226</name>
</gene>